<dbReference type="Gene3D" id="3.90.120.10">
    <property type="entry name" value="DNA Methylase, subunit A, domain 2"/>
    <property type="match status" value="1"/>
</dbReference>
<name>A0AAT9FGZ0_9BACT</name>
<evidence type="ECO:0000256" key="3">
    <source>
        <dbReference type="ARBA" id="ARBA00022679"/>
    </source>
</evidence>
<dbReference type="Gene3D" id="3.40.50.150">
    <property type="entry name" value="Vaccinia Virus protein VP39"/>
    <property type="match status" value="1"/>
</dbReference>
<proteinExistence type="inferred from homology"/>
<evidence type="ECO:0000256" key="5">
    <source>
        <dbReference type="ARBA" id="ARBA00022747"/>
    </source>
</evidence>
<evidence type="ECO:0000256" key="1">
    <source>
        <dbReference type="ARBA" id="ARBA00011975"/>
    </source>
</evidence>
<dbReference type="PROSITE" id="PS51679">
    <property type="entry name" value="SAM_MT_C5"/>
    <property type="match status" value="1"/>
</dbReference>
<dbReference type="InterPro" id="IPR050390">
    <property type="entry name" value="C5-Methyltransferase"/>
</dbReference>
<dbReference type="REBASE" id="843909">
    <property type="entry name" value="M.VbaNT6NORF2820P"/>
</dbReference>
<dbReference type="Pfam" id="PF00145">
    <property type="entry name" value="DNA_methylase"/>
    <property type="match status" value="2"/>
</dbReference>
<dbReference type="GO" id="GO:0003677">
    <property type="term" value="F:DNA binding"/>
    <property type="evidence" value="ECO:0007669"/>
    <property type="project" value="TreeGrafter"/>
</dbReference>
<feature type="region of interest" description="Disordered" evidence="9">
    <location>
        <begin position="339"/>
        <end position="359"/>
    </location>
</feature>
<dbReference type="GO" id="GO:0004519">
    <property type="term" value="F:endonuclease activity"/>
    <property type="evidence" value="ECO:0007669"/>
    <property type="project" value="UniProtKB-KW"/>
</dbReference>
<keyword evidence="11" id="KW-0540">Nuclease</keyword>
<dbReference type="PANTHER" id="PTHR10629:SF52">
    <property type="entry name" value="DNA (CYTOSINE-5)-METHYLTRANSFERASE 1"/>
    <property type="match status" value="1"/>
</dbReference>
<evidence type="ECO:0000256" key="9">
    <source>
        <dbReference type="SAM" id="MobiDB-lite"/>
    </source>
</evidence>
<dbReference type="GO" id="GO:0003886">
    <property type="term" value="F:DNA (cytosine-5-)-methyltransferase activity"/>
    <property type="evidence" value="ECO:0007669"/>
    <property type="project" value="UniProtKB-EC"/>
</dbReference>
<sequence>MIPIIDIFAGPGGLGEGFTRAGFNIRLSIERDPQAHETLLFRSFTRILQKTKKGRNSILAYFEAAQHDPVHALEELIEKHANAYEEASNEAWLAELGGEEFPDHDVSTRIDAALNGAKEWVLIGGPPCQAYSLAGRARMKGTDPDFEDDHRHFLYKQYLRIVADHSPTIFVMENVKGILSANVKNIEIFKQIRADLHKPGEATDISVRDSPSDVVYDLHPLIQPIQKSIDDDYDPSDFLIRAEDLGIPQKRHRVFIIGIKRGSGIQMKHLIPDPDHHVSVAEVINDLPSRRSGFSRKSEDDWCETLKDIKRQPWFKETQQTDKGLTKLISSQLNNLLKDQNNGENIQPETRDPSKTSPKALSKWYRERKLPYVLNHVCRNHMDSDLQRYFYAACFTLEHNYSPKLTEYPESLLPNHQNVKKPGKKIIFDDRFRVQCSHLPSTTVVSHISKDGHYYIHPNPTQCRSLTVREAARLQTFPDDYFFQGPRTAQFHQVGNAVPPFLAWQIGCLVSKMLGKKPKGNYSAPANTESNS</sequence>
<dbReference type="InterPro" id="IPR029063">
    <property type="entry name" value="SAM-dependent_MTases_sf"/>
</dbReference>
<evidence type="ECO:0000256" key="7">
    <source>
        <dbReference type="PROSITE-ProRule" id="PRU01016"/>
    </source>
</evidence>
<dbReference type="EMBL" id="AP026866">
    <property type="protein sequence ID" value="BDS05231.1"/>
    <property type="molecule type" value="Genomic_DNA"/>
</dbReference>
<reference evidence="11" key="1">
    <citation type="submission" date="2024-07" db="EMBL/GenBank/DDBJ databases">
        <title>Complete genome sequence of Verrucomicrobiaceae bacterium NT6N.</title>
        <authorList>
            <person name="Huang C."/>
            <person name="Takami H."/>
            <person name="Hamasaki K."/>
        </authorList>
    </citation>
    <scope>NUCLEOTIDE SEQUENCE</scope>
    <source>
        <strain evidence="11">NT6N</strain>
    </source>
</reference>
<keyword evidence="2 7" id="KW-0489">Methyltransferase</keyword>
<evidence type="ECO:0000313" key="10">
    <source>
        <dbReference type="EMBL" id="BDS05231.1"/>
    </source>
</evidence>
<dbReference type="SUPFAM" id="SSF53335">
    <property type="entry name" value="S-adenosyl-L-methionine-dependent methyltransferases"/>
    <property type="match status" value="1"/>
</dbReference>
<evidence type="ECO:0000313" key="11">
    <source>
        <dbReference type="EMBL" id="BDS05242.1"/>
    </source>
</evidence>
<gene>
    <name evidence="10" type="ORF">NT6N_02710</name>
    <name evidence="11" type="ORF">NT6N_02820</name>
</gene>
<dbReference type="NCBIfam" id="TIGR00675">
    <property type="entry name" value="dcm"/>
    <property type="match status" value="1"/>
</dbReference>
<feature type="compositionally biased region" description="Polar residues" evidence="9">
    <location>
        <begin position="339"/>
        <end position="348"/>
    </location>
</feature>
<dbReference type="REBASE" id="843908">
    <property type="entry name" value="M.VbaNT6NORF2710P"/>
</dbReference>
<keyword evidence="4 7" id="KW-0949">S-adenosyl-L-methionine</keyword>
<comment type="similarity">
    <text evidence="7 8">Belongs to the class I-like SAM-binding methyltransferase superfamily. C5-methyltransferase family.</text>
</comment>
<dbReference type="GO" id="GO:0032259">
    <property type="term" value="P:methylation"/>
    <property type="evidence" value="ECO:0007669"/>
    <property type="project" value="UniProtKB-KW"/>
</dbReference>
<dbReference type="PANTHER" id="PTHR10629">
    <property type="entry name" value="CYTOSINE-SPECIFIC METHYLTRANSFERASE"/>
    <property type="match status" value="1"/>
</dbReference>
<dbReference type="GO" id="GO:0009307">
    <property type="term" value="P:DNA restriction-modification system"/>
    <property type="evidence" value="ECO:0007669"/>
    <property type="project" value="UniProtKB-KW"/>
</dbReference>
<dbReference type="GO" id="GO:0044027">
    <property type="term" value="P:negative regulation of gene expression via chromosomal CpG island methylation"/>
    <property type="evidence" value="ECO:0007669"/>
    <property type="project" value="TreeGrafter"/>
</dbReference>
<keyword evidence="11" id="KW-0255">Endonuclease</keyword>
<protein>
    <recommendedName>
        <fullName evidence="1">DNA (cytosine-5-)-methyltransferase</fullName>
        <ecNumber evidence="1">2.1.1.37</ecNumber>
    </recommendedName>
</protein>
<comment type="catalytic activity">
    <reaction evidence="6">
        <text>a 2'-deoxycytidine in DNA + S-adenosyl-L-methionine = a 5-methyl-2'-deoxycytidine in DNA + S-adenosyl-L-homocysteine + H(+)</text>
        <dbReference type="Rhea" id="RHEA:13681"/>
        <dbReference type="Rhea" id="RHEA-COMP:11369"/>
        <dbReference type="Rhea" id="RHEA-COMP:11370"/>
        <dbReference type="ChEBI" id="CHEBI:15378"/>
        <dbReference type="ChEBI" id="CHEBI:57856"/>
        <dbReference type="ChEBI" id="CHEBI:59789"/>
        <dbReference type="ChEBI" id="CHEBI:85452"/>
        <dbReference type="ChEBI" id="CHEBI:85454"/>
        <dbReference type="EC" id="2.1.1.37"/>
    </reaction>
</comment>
<feature type="active site" evidence="7">
    <location>
        <position position="128"/>
    </location>
</feature>
<dbReference type="KEGG" id="osu:NT6N_02820"/>
<dbReference type="InterPro" id="IPR001525">
    <property type="entry name" value="C5_MeTfrase"/>
</dbReference>
<dbReference type="PRINTS" id="PR00105">
    <property type="entry name" value="C5METTRFRASE"/>
</dbReference>
<keyword evidence="5" id="KW-0680">Restriction system</keyword>
<dbReference type="AlphaFoldDB" id="A0AAT9FGZ0"/>
<dbReference type="EC" id="2.1.1.37" evidence="1"/>
<evidence type="ECO:0000256" key="4">
    <source>
        <dbReference type="ARBA" id="ARBA00022691"/>
    </source>
</evidence>
<evidence type="ECO:0000256" key="8">
    <source>
        <dbReference type="RuleBase" id="RU000416"/>
    </source>
</evidence>
<keyword evidence="11" id="KW-0378">Hydrolase</keyword>
<evidence type="ECO:0000256" key="6">
    <source>
        <dbReference type="ARBA" id="ARBA00047422"/>
    </source>
</evidence>
<accession>A0AAT9FGZ0</accession>
<dbReference type="KEGG" id="osu:NT6N_02710"/>
<organism evidence="11">
    <name type="scientific">Oceaniferula spumae</name>
    <dbReference type="NCBI Taxonomy" id="2979115"/>
    <lineage>
        <taxon>Bacteria</taxon>
        <taxon>Pseudomonadati</taxon>
        <taxon>Verrucomicrobiota</taxon>
        <taxon>Verrucomicrobiia</taxon>
        <taxon>Verrucomicrobiales</taxon>
        <taxon>Verrucomicrobiaceae</taxon>
        <taxon>Oceaniferula</taxon>
    </lineage>
</organism>
<evidence type="ECO:0000256" key="2">
    <source>
        <dbReference type="ARBA" id="ARBA00022603"/>
    </source>
</evidence>
<keyword evidence="3 7" id="KW-0808">Transferase</keyword>
<dbReference type="EMBL" id="AP026866">
    <property type="protein sequence ID" value="BDS05242.1"/>
    <property type="molecule type" value="Genomic_DNA"/>
</dbReference>